<protein>
    <submittedName>
        <fullName evidence="1">Uncharacterized protein</fullName>
    </submittedName>
</protein>
<dbReference type="AlphaFoldDB" id="A0A0F9YAX7"/>
<comment type="caution">
    <text evidence="1">The sequence shown here is derived from an EMBL/GenBank/DDBJ whole genome shotgun (WGS) entry which is preliminary data.</text>
</comment>
<dbReference type="EMBL" id="LAZR01000034">
    <property type="protein sequence ID" value="KKO01754.1"/>
    <property type="molecule type" value="Genomic_DNA"/>
</dbReference>
<accession>A0A0F9YAX7</accession>
<reference evidence="1" key="1">
    <citation type="journal article" date="2015" name="Nature">
        <title>Complex archaea that bridge the gap between prokaryotes and eukaryotes.</title>
        <authorList>
            <person name="Spang A."/>
            <person name="Saw J.H."/>
            <person name="Jorgensen S.L."/>
            <person name="Zaremba-Niedzwiedzka K."/>
            <person name="Martijn J."/>
            <person name="Lind A.E."/>
            <person name="van Eijk R."/>
            <person name="Schleper C."/>
            <person name="Guy L."/>
            <person name="Ettema T.J."/>
        </authorList>
    </citation>
    <scope>NUCLEOTIDE SEQUENCE</scope>
</reference>
<organism evidence="1">
    <name type="scientific">marine sediment metagenome</name>
    <dbReference type="NCBI Taxonomy" id="412755"/>
    <lineage>
        <taxon>unclassified sequences</taxon>
        <taxon>metagenomes</taxon>
        <taxon>ecological metagenomes</taxon>
    </lineage>
</organism>
<proteinExistence type="predicted"/>
<sequence length="85" mass="9629">MFRPAYLELHEVTDDSYDLTWRLPLVNGRPAQLELVYPEGTELLGEVRRLQLPNGLVEQLRIQRHEGLIGQRLGLRGGATGDSAY</sequence>
<name>A0A0F9YAX7_9ZZZZ</name>
<evidence type="ECO:0000313" key="1">
    <source>
        <dbReference type="EMBL" id="KKO01754.1"/>
    </source>
</evidence>
<gene>
    <name evidence="1" type="ORF">LCGC14_0115630</name>
</gene>